<evidence type="ECO:0000256" key="5">
    <source>
        <dbReference type="ARBA" id="ARBA00022806"/>
    </source>
</evidence>
<evidence type="ECO:0000256" key="2">
    <source>
        <dbReference type="ARBA" id="ARBA00022741"/>
    </source>
</evidence>
<evidence type="ECO:0000313" key="12">
    <source>
        <dbReference type="EMBL" id="KER05479.1"/>
    </source>
</evidence>
<dbReference type="GO" id="GO:0003677">
    <property type="term" value="F:DNA binding"/>
    <property type="evidence" value="ECO:0007669"/>
    <property type="project" value="UniProtKB-KW"/>
</dbReference>
<evidence type="ECO:0000259" key="11">
    <source>
        <dbReference type="Pfam" id="PF13361"/>
    </source>
</evidence>
<keyword evidence="1" id="KW-0540">Nuclease</keyword>
<keyword evidence="4 12" id="KW-0378">Hydrolase</keyword>
<dbReference type="AlphaFoldDB" id="A0A081S3H6"/>
<dbReference type="GO" id="GO:0005524">
    <property type="term" value="F:ATP binding"/>
    <property type="evidence" value="ECO:0007669"/>
    <property type="project" value="UniProtKB-KW"/>
</dbReference>
<dbReference type="Gene3D" id="1.10.486.10">
    <property type="entry name" value="PCRA, domain 4"/>
    <property type="match status" value="1"/>
</dbReference>
<dbReference type="Pfam" id="PF12705">
    <property type="entry name" value="PDDEXK_1"/>
    <property type="match status" value="1"/>
</dbReference>
<evidence type="ECO:0000256" key="4">
    <source>
        <dbReference type="ARBA" id="ARBA00022801"/>
    </source>
</evidence>
<keyword evidence="13" id="KW-1185">Reference proteome</keyword>
<dbReference type="InterPro" id="IPR011604">
    <property type="entry name" value="PDDEXK-like_dom_sf"/>
</dbReference>
<dbReference type="Proteomes" id="UP000028027">
    <property type="component" value="Unassembled WGS sequence"/>
</dbReference>
<keyword evidence="3" id="KW-0227">DNA damage</keyword>
<dbReference type="InterPro" id="IPR014017">
    <property type="entry name" value="DNA_helicase_UvrD-like_C"/>
</dbReference>
<comment type="caution">
    <text evidence="12">The sequence shown here is derived from an EMBL/GenBank/DDBJ whole genome shotgun (WGS) entry which is preliminary data.</text>
</comment>
<feature type="non-terminal residue" evidence="12">
    <location>
        <position position="1"/>
    </location>
</feature>
<dbReference type="InterPro" id="IPR038726">
    <property type="entry name" value="PDDEXK_AddAB-type"/>
</dbReference>
<feature type="domain" description="UvrD-like helicase C-terminal" evidence="11">
    <location>
        <begin position="15"/>
        <end position="172"/>
    </location>
</feature>
<proteinExistence type="predicted"/>
<dbReference type="InterPro" id="IPR000212">
    <property type="entry name" value="DNA_helicase_UvrD/REP"/>
</dbReference>
<evidence type="ECO:0000259" key="10">
    <source>
        <dbReference type="Pfam" id="PF12705"/>
    </source>
</evidence>
<dbReference type="Gene3D" id="3.90.320.10">
    <property type="match status" value="1"/>
</dbReference>
<keyword evidence="7" id="KW-0067">ATP-binding</keyword>
<feature type="domain" description="PD-(D/E)XK endonuclease-like" evidence="10">
    <location>
        <begin position="295"/>
        <end position="530"/>
    </location>
</feature>
<accession>A0A081S3H6</accession>
<reference evidence="12 13" key="1">
    <citation type="submission" date="2014-06" db="EMBL/GenBank/DDBJ databases">
        <authorList>
            <person name="Ngugi D.K."/>
            <person name="Blom J."/>
            <person name="Alam I."/>
            <person name="Rashid M."/>
            <person name="Ba Alawi W."/>
            <person name="Zhang G."/>
            <person name="Hikmawan T."/>
            <person name="Guan Y."/>
            <person name="Antunes A."/>
            <person name="Siam R."/>
            <person name="Eldorry H."/>
            <person name="Bajic V."/>
            <person name="Stingl U."/>
        </authorList>
    </citation>
    <scope>NUCLEOTIDE SEQUENCE [LARGE SCALE GENOMIC DNA]</scope>
    <source>
        <strain evidence="12">SCGC AAA799-E16</strain>
    </source>
</reference>
<gene>
    <name evidence="12" type="primary">uvrD</name>
    <name evidence="12" type="ORF">AAA799E16_01872</name>
</gene>
<dbReference type="EMBL" id="JNVL01000057">
    <property type="protein sequence ID" value="KER05479.1"/>
    <property type="molecule type" value="Genomic_DNA"/>
</dbReference>
<keyword evidence="6" id="KW-0269">Exonuclease</keyword>
<dbReference type="InterPro" id="IPR011335">
    <property type="entry name" value="Restrct_endonuc-II-like"/>
</dbReference>
<evidence type="ECO:0000256" key="8">
    <source>
        <dbReference type="ARBA" id="ARBA00023125"/>
    </source>
</evidence>
<evidence type="ECO:0000313" key="13">
    <source>
        <dbReference type="Proteomes" id="UP000028027"/>
    </source>
</evidence>
<keyword evidence="5 12" id="KW-0347">Helicase</keyword>
<keyword evidence="9" id="KW-0234">DNA repair</keyword>
<dbReference type="SUPFAM" id="SSF52980">
    <property type="entry name" value="Restriction endonuclease-like"/>
    <property type="match status" value="1"/>
</dbReference>
<sequence>VLSSLSELSKYRPSDIVYKIIMSISGLYKKSIIDNSVENRINQILLKEIYNYALEYEMIYPDESLTDFISYLNYLFKFDLELPEELEGEDRILVTTIHQSKGKEFQIVFVVDAAKDKLPLRARTKKFYVPEDLAKGLVRTDDEKTLHLLDEKRLLYVAMTRAKSHLYITYAQDYENRKTEAPPSQFLDELNFRENPLIEFEEYQSNTDVQLAQGEHLEQLKQEHQEIAVNSINQMNLKTAIQKIIDLAKIKYFEQNKSLDGFDPAKIIEFEPGDTNIDSQLYQKSIPLITKDNFRLSPSKIQTYEDCPLKFKFQHVLRVPTPSKTYFGMGTAIHSVAENLTKLQKDGKEPTEKVALEILEKEWDTSSYRNQRTKENQDKDKSKEMVKTYLEWAENNPNTPVDVEPKFRIKLNDVTISGKIDRVEMTPDGEYEVIDFKTGYAYKNKNTIKEDVQMNVYALGTEKLYGKIPKKTSLFYIKFNKLVPHFIEEDKLDEFKEGLIEKIESIFNEEFDAKPEYQKCSRCDYASICDAKESV</sequence>
<dbReference type="Pfam" id="PF13361">
    <property type="entry name" value="UvrD_C"/>
    <property type="match status" value="1"/>
</dbReference>
<dbReference type="PANTHER" id="PTHR11070:SF2">
    <property type="entry name" value="ATP-DEPENDENT DNA HELICASE SRS2"/>
    <property type="match status" value="1"/>
</dbReference>
<dbReference type="SUPFAM" id="SSF52540">
    <property type="entry name" value="P-loop containing nucleoside triphosphate hydrolases"/>
    <property type="match status" value="1"/>
</dbReference>
<dbReference type="InterPro" id="IPR027417">
    <property type="entry name" value="P-loop_NTPase"/>
</dbReference>
<keyword evidence="2" id="KW-0547">Nucleotide-binding</keyword>
<protein>
    <submittedName>
        <fullName evidence="12">Putative DNA helicase II protein</fullName>
        <ecNumber evidence="12">3.6.4.12</ecNumber>
    </submittedName>
</protein>
<dbReference type="PANTHER" id="PTHR11070">
    <property type="entry name" value="UVRD / RECB / PCRA DNA HELICASE FAMILY MEMBER"/>
    <property type="match status" value="1"/>
</dbReference>
<evidence type="ECO:0000256" key="9">
    <source>
        <dbReference type="ARBA" id="ARBA00023204"/>
    </source>
</evidence>
<organism evidence="12 13">
    <name type="scientific">Marine Group I thaumarchaeote SCGC AAA799-E16</name>
    <dbReference type="NCBI Taxonomy" id="1502292"/>
    <lineage>
        <taxon>Archaea</taxon>
        <taxon>Nitrososphaerota</taxon>
        <taxon>Marine Group I</taxon>
    </lineage>
</organism>
<evidence type="ECO:0000256" key="7">
    <source>
        <dbReference type="ARBA" id="ARBA00022840"/>
    </source>
</evidence>
<evidence type="ECO:0000256" key="6">
    <source>
        <dbReference type="ARBA" id="ARBA00022839"/>
    </source>
</evidence>
<name>A0A081S3H6_9ARCH</name>
<dbReference type="GO" id="GO:0043138">
    <property type="term" value="F:3'-5' DNA helicase activity"/>
    <property type="evidence" value="ECO:0007669"/>
    <property type="project" value="TreeGrafter"/>
</dbReference>
<dbReference type="Gene3D" id="3.40.50.300">
    <property type="entry name" value="P-loop containing nucleotide triphosphate hydrolases"/>
    <property type="match status" value="1"/>
</dbReference>
<dbReference type="EC" id="3.6.4.12" evidence="12"/>
<dbReference type="GO" id="GO:0004527">
    <property type="term" value="F:exonuclease activity"/>
    <property type="evidence" value="ECO:0007669"/>
    <property type="project" value="UniProtKB-KW"/>
</dbReference>
<keyword evidence="8" id="KW-0238">DNA-binding</keyword>
<dbReference type="GO" id="GO:0000725">
    <property type="term" value="P:recombinational repair"/>
    <property type="evidence" value="ECO:0007669"/>
    <property type="project" value="TreeGrafter"/>
</dbReference>
<evidence type="ECO:0000256" key="1">
    <source>
        <dbReference type="ARBA" id="ARBA00022722"/>
    </source>
</evidence>
<evidence type="ECO:0000256" key="3">
    <source>
        <dbReference type="ARBA" id="ARBA00022763"/>
    </source>
</evidence>